<evidence type="ECO:0000259" key="3">
    <source>
        <dbReference type="PROSITE" id="PS51677"/>
    </source>
</evidence>
<evidence type="ECO:0000256" key="2">
    <source>
        <dbReference type="ARBA" id="ARBA00022801"/>
    </source>
</evidence>
<dbReference type="PANTHER" id="PTHR10587">
    <property type="entry name" value="GLYCOSYL TRANSFERASE-RELATED"/>
    <property type="match status" value="1"/>
</dbReference>
<dbReference type="PROSITE" id="PS51677">
    <property type="entry name" value="NODB"/>
    <property type="match status" value="1"/>
</dbReference>
<evidence type="ECO:0000313" key="4">
    <source>
        <dbReference type="EMBL" id="HIZ65419.1"/>
    </source>
</evidence>
<feature type="domain" description="NodB homology" evidence="3">
    <location>
        <begin position="40"/>
        <end position="214"/>
    </location>
</feature>
<reference evidence="4" key="2">
    <citation type="submission" date="2021-04" db="EMBL/GenBank/DDBJ databases">
        <authorList>
            <person name="Gilroy R."/>
        </authorList>
    </citation>
    <scope>NUCLEOTIDE SEQUENCE</scope>
    <source>
        <strain evidence="4">1068</strain>
    </source>
</reference>
<dbReference type="GO" id="GO:0016810">
    <property type="term" value="F:hydrolase activity, acting on carbon-nitrogen (but not peptide) bonds"/>
    <property type="evidence" value="ECO:0007669"/>
    <property type="project" value="InterPro"/>
</dbReference>
<keyword evidence="2" id="KW-0378">Hydrolase</keyword>
<dbReference type="GO" id="GO:0046872">
    <property type="term" value="F:metal ion binding"/>
    <property type="evidence" value="ECO:0007669"/>
    <property type="project" value="UniProtKB-KW"/>
</dbReference>
<sequence>MKRNVGILIAVFLVSCFILAGNPARKALLVAQSVSGGELPRLALTFDDGPHPVYTRELLDGLQERGVSVSFFLIGQNIEENEELVKRMEEEGHLVGNHTFHHVRLSTVSEETAEKEILDTCSTIQGITGNYPSFVRPPFGEWKEGLDLHISMMPVSWSLDSRDWTTKNTDKIVKRVVKDVKEGDIILMHDIYESSVEAALEIVDILQAQGYEFVTADKLLLE</sequence>
<dbReference type="InterPro" id="IPR011330">
    <property type="entry name" value="Glyco_hydro/deAcase_b/a-brl"/>
</dbReference>
<dbReference type="AlphaFoldDB" id="A0A9D2FQC2"/>
<dbReference type="GO" id="GO:0016020">
    <property type="term" value="C:membrane"/>
    <property type="evidence" value="ECO:0007669"/>
    <property type="project" value="TreeGrafter"/>
</dbReference>
<protein>
    <submittedName>
        <fullName evidence="4">Polysaccharide deacetylase family protein</fullName>
    </submittedName>
</protein>
<dbReference type="InterPro" id="IPR050248">
    <property type="entry name" value="Polysacc_deacetylase_ArnD"/>
</dbReference>
<dbReference type="SUPFAM" id="SSF88713">
    <property type="entry name" value="Glycoside hydrolase/deacetylase"/>
    <property type="match status" value="1"/>
</dbReference>
<dbReference type="InterPro" id="IPR002509">
    <property type="entry name" value="NODB_dom"/>
</dbReference>
<dbReference type="Pfam" id="PF01522">
    <property type="entry name" value="Polysacc_deac_1"/>
    <property type="match status" value="1"/>
</dbReference>
<dbReference type="Proteomes" id="UP000824056">
    <property type="component" value="Unassembled WGS sequence"/>
</dbReference>
<accession>A0A9D2FQC2</accession>
<gene>
    <name evidence="4" type="ORF">H9809_05910</name>
</gene>
<dbReference type="PANTHER" id="PTHR10587:SF133">
    <property type="entry name" value="CHITIN DEACETYLASE 1-RELATED"/>
    <property type="match status" value="1"/>
</dbReference>
<keyword evidence="1" id="KW-0479">Metal-binding</keyword>
<proteinExistence type="predicted"/>
<evidence type="ECO:0000313" key="5">
    <source>
        <dbReference type="Proteomes" id="UP000824056"/>
    </source>
</evidence>
<organism evidence="4 5">
    <name type="scientific">Candidatus Blautia pullicola</name>
    <dbReference type="NCBI Taxonomy" id="2838498"/>
    <lineage>
        <taxon>Bacteria</taxon>
        <taxon>Bacillati</taxon>
        <taxon>Bacillota</taxon>
        <taxon>Clostridia</taxon>
        <taxon>Lachnospirales</taxon>
        <taxon>Lachnospiraceae</taxon>
        <taxon>Blautia</taxon>
    </lineage>
</organism>
<dbReference type="Gene3D" id="3.20.20.370">
    <property type="entry name" value="Glycoside hydrolase/deacetylase"/>
    <property type="match status" value="1"/>
</dbReference>
<reference evidence="4" key="1">
    <citation type="journal article" date="2021" name="PeerJ">
        <title>Extensive microbial diversity within the chicken gut microbiome revealed by metagenomics and culture.</title>
        <authorList>
            <person name="Gilroy R."/>
            <person name="Ravi A."/>
            <person name="Getino M."/>
            <person name="Pursley I."/>
            <person name="Horton D.L."/>
            <person name="Alikhan N.F."/>
            <person name="Baker D."/>
            <person name="Gharbi K."/>
            <person name="Hall N."/>
            <person name="Watson M."/>
            <person name="Adriaenssens E.M."/>
            <person name="Foster-Nyarko E."/>
            <person name="Jarju S."/>
            <person name="Secka A."/>
            <person name="Antonio M."/>
            <person name="Oren A."/>
            <person name="Chaudhuri R.R."/>
            <person name="La Ragione R."/>
            <person name="Hildebrand F."/>
            <person name="Pallen M.J."/>
        </authorList>
    </citation>
    <scope>NUCLEOTIDE SEQUENCE</scope>
    <source>
        <strain evidence="4">1068</strain>
    </source>
</reference>
<name>A0A9D2FQC2_9FIRM</name>
<dbReference type="CDD" id="cd10954">
    <property type="entry name" value="CE4_CtAXE_like"/>
    <property type="match status" value="1"/>
</dbReference>
<dbReference type="GO" id="GO:0005975">
    <property type="term" value="P:carbohydrate metabolic process"/>
    <property type="evidence" value="ECO:0007669"/>
    <property type="project" value="InterPro"/>
</dbReference>
<comment type="caution">
    <text evidence="4">The sequence shown here is derived from an EMBL/GenBank/DDBJ whole genome shotgun (WGS) entry which is preliminary data.</text>
</comment>
<evidence type="ECO:0000256" key="1">
    <source>
        <dbReference type="ARBA" id="ARBA00022723"/>
    </source>
</evidence>
<dbReference type="EMBL" id="DXBG01000140">
    <property type="protein sequence ID" value="HIZ65419.1"/>
    <property type="molecule type" value="Genomic_DNA"/>
</dbReference>
<dbReference type="PROSITE" id="PS51257">
    <property type="entry name" value="PROKAR_LIPOPROTEIN"/>
    <property type="match status" value="1"/>
</dbReference>